<gene>
    <name evidence="1" type="ORF">OUZ56_011641</name>
</gene>
<dbReference type="EMBL" id="JAOYFB010000002">
    <property type="protein sequence ID" value="KAK4006487.1"/>
    <property type="molecule type" value="Genomic_DNA"/>
</dbReference>
<evidence type="ECO:0000313" key="2">
    <source>
        <dbReference type="Proteomes" id="UP001234178"/>
    </source>
</evidence>
<reference evidence="1 2" key="1">
    <citation type="journal article" date="2023" name="Nucleic Acids Res.">
        <title>The hologenome of Daphnia magna reveals possible DNA methylation and microbiome-mediated evolution of the host genome.</title>
        <authorList>
            <person name="Chaturvedi A."/>
            <person name="Li X."/>
            <person name="Dhandapani V."/>
            <person name="Marshall H."/>
            <person name="Kissane S."/>
            <person name="Cuenca-Cambronero M."/>
            <person name="Asole G."/>
            <person name="Calvet F."/>
            <person name="Ruiz-Romero M."/>
            <person name="Marangio P."/>
            <person name="Guigo R."/>
            <person name="Rago D."/>
            <person name="Mirbahai L."/>
            <person name="Eastwood N."/>
            <person name="Colbourne J.K."/>
            <person name="Zhou J."/>
            <person name="Mallon E."/>
            <person name="Orsini L."/>
        </authorList>
    </citation>
    <scope>NUCLEOTIDE SEQUENCE [LARGE SCALE GENOMIC DNA]</scope>
    <source>
        <strain evidence="1">LRV0_1</strain>
    </source>
</reference>
<accession>A0ABQ9Z0Q0</accession>
<keyword evidence="2" id="KW-1185">Reference proteome</keyword>
<name>A0ABQ9Z0Q0_9CRUS</name>
<comment type="caution">
    <text evidence="1">The sequence shown here is derived from an EMBL/GenBank/DDBJ whole genome shotgun (WGS) entry which is preliminary data.</text>
</comment>
<dbReference type="Proteomes" id="UP001234178">
    <property type="component" value="Unassembled WGS sequence"/>
</dbReference>
<sequence length="124" mass="14188">MLDSIKLCKNDKQQLHGESMIEEEFSENMFQDSHFITQNVISVIRTSTIVLQHLCCQCDTNTHSNVCVLCFVAHKCYDTNCHGSMSLIPNLTESILVVTEQGGNFRLQCWSMDPIRDSREKDET</sequence>
<evidence type="ECO:0000313" key="1">
    <source>
        <dbReference type="EMBL" id="KAK4006487.1"/>
    </source>
</evidence>
<organism evidence="1 2">
    <name type="scientific">Daphnia magna</name>
    <dbReference type="NCBI Taxonomy" id="35525"/>
    <lineage>
        <taxon>Eukaryota</taxon>
        <taxon>Metazoa</taxon>
        <taxon>Ecdysozoa</taxon>
        <taxon>Arthropoda</taxon>
        <taxon>Crustacea</taxon>
        <taxon>Branchiopoda</taxon>
        <taxon>Diplostraca</taxon>
        <taxon>Cladocera</taxon>
        <taxon>Anomopoda</taxon>
        <taxon>Daphniidae</taxon>
        <taxon>Daphnia</taxon>
    </lineage>
</organism>
<proteinExistence type="predicted"/>
<protein>
    <submittedName>
        <fullName evidence="1">Uncharacterized protein</fullName>
    </submittedName>
</protein>